<gene>
    <name evidence="25" type="ORF">RI129_002146</name>
</gene>
<dbReference type="Pfam" id="PF00501">
    <property type="entry name" value="AMP-binding"/>
    <property type="match status" value="2"/>
</dbReference>
<feature type="domain" description="AMP-dependent synthetase/ligase" evidence="23">
    <location>
        <begin position="43"/>
        <end position="370"/>
    </location>
</feature>
<evidence type="ECO:0000256" key="21">
    <source>
        <dbReference type="ARBA" id="ARBA00068795"/>
    </source>
</evidence>
<keyword evidence="6" id="KW-0812">Transmembrane</keyword>
<feature type="domain" description="AMP-binding enzyme C-terminal" evidence="24">
    <location>
        <begin position="1053"/>
        <end position="1128"/>
    </location>
</feature>
<dbReference type="InterPro" id="IPR045851">
    <property type="entry name" value="AMP-bd_C_sf"/>
</dbReference>
<evidence type="ECO:0000256" key="17">
    <source>
        <dbReference type="ARBA" id="ARBA00041297"/>
    </source>
</evidence>
<keyword evidence="7" id="KW-0547">Nucleotide-binding</keyword>
<dbReference type="GO" id="GO:0005778">
    <property type="term" value="C:peroxisomal membrane"/>
    <property type="evidence" value="ECO:0007669"/>
    <property type="project" value="UniProtKB-SubCell"/>
</dbReference>
<dbReference type="PANTHER" id="PTHR43107:SF15">
    <property type="entry name" value="FATTY ACID TRANSPORT PROTEIN 3, ISOFORM A"/>
    <property type="match status" value="1"/>
</dbReference>
<dbReference type="Proteomes" id="UP001329430">
    <property type="component" value="Chromosome 2"/>
</dbReference>
<dbReference type="EC" id="6.2.1.3" evidence="15"/>
<evidence type="ECO:0000256" key="6">
    <source>
        <dbReference type="ARBA" id="ARBA00022692"/>
    </source>
</evidence>
<dbReference type="FunFam" id="3.40.50.12780:FF:000005">
    <property type="entry name" value="Solute carrier family 27 member 6"/>
    <property type="match status" value="1"/>
</dbReference>
<name>A0AAN7VP10_9COLE</name>
<evidence type="ECO:0000256" key="13">
    <source>
        <dbReference type="ARBA" id="ARBA00023140"/>
    </source>
</evidence>
<keyword evidence="5" id="KW-0436">Ligase</keyword>
<comment type="catalytic activity">
    <reaction evidence="14">
        <text>a long-chain fatty acid + ATP + CoA = a long-chain fatty acyl-CoA + AMP + diphosphate</text>
        <dbReference type="Rhea" id="RHEA:15421"/>
        <dbReference type="ChEBI" id="CHEBI:30616"/>
        <dbReference type="ChEBI" id="CHEBI:33019"/>
        <dbReference type="ChEBI" id="CHEBI:57287"/>
        <dbReference type="ChEBI" id="CHEBI:57560"/>
        <dbReference type="ChEBI" id="CHEBI:83139"/>
        <dbReference type="ChEBI" id="CHEBI:456215"/>
        <dbReference type="EC" id="6.2.1.3"/>
    </reaction>
    <physiologicalReaction direction="left-to-right" evidence="14">
        <dbReference type="Rhea" id="RHEA:15422"/>
    </physiologicalReaction>
</comment>
<evidence type="ECO:0000256" key="16">
    <source>
        <dbReference type="ARBA" id="ARBA00036527"/>
    </source>
</evidence>
<comment type="function">
    <text evidence="20">Acyl-CoA synthetase required for both the import of long chain fatty acids (LCFAs) (C14-C18) and the activation very long chain fatty acids (VLCFAs) (C20-C26) by esterification of the fatty acids into metabolically active CoA-thioesters for subsequent degradation or incorporation into phospholipids. The transport and fatty acyl-CoA synthetase activities are genetically separable and are thus independent activities. Esterifies VLCFAs in the peroxisome matrix. The VLCFAs are actively transported into peroxisomes by a PXA1-PXA2 heterodimeric transporter in the peroxisomal membrane.</text>
</comment>
<dbReference type="GO" id="GO:0005886">
    <property type="term" value="C:plasma membrane"/>
    <property type="evidence" value="ECO:0007669"/>
    <property type="project" value="UniProtKB-SubCell"/>
</dbReference>
<evidence type="ECO:0000256" key="14">
    <source>
        <dbReference type="ARBA" id="ARBA00024484"/>
    </source>
</evidence>
<keyword evidence="9" id="KW-0067">ATP-binding</keyword>
<dbReference type="Gene3D" id="3.40.50.12780">
    <property type="entry name" value="N-terminal domain of ligase-like"/>
    <property type="match status" value="2"/>
</dbReference>
<evidence type="ECO:0000256" key="4">
    <source>
        <dbReference type="ARBA" id="ARBA00022475"/>
    </source>
</evidence>
<dbReference type="FunFam" id="3.30.300.30:FF:000020">
    <property type="entry name" value="Long-chain fatty acid transporter"/>
    <property type="match status" value="1"/>
</dbReference>
<dbReference type="PANTHER" id="PTHR43107">
    <property type="entry name" value="LONG-CHAIN FATTY ACID TRANSPORT PROTEIN"/>
    <property type="match status" value="1"/>
</dbReference>
<comment type="similarity">
    <text evidence="2">Belongs to the ATP-dependent AMP-binding enzyme family.</text>
</comment>
<dbReference type="Pfam" id="PF13193">
    <property type="entry name" value="AMP-binding_C"/>
    <property type="match status" value="1"/>
</dbReference>
<dbReference type="InterPro" id="IPR025110">
    <property type="entry name" value="AMP-bd_C"/>
</dbReference>
<dbReference type="GO" id="GO:0005789">
    <property type="term" value="C:endoplasmic reticulum membrane"/>
    <property type="evidence" value="ECO:0007669"/>
    <property type="project" value="TreeGrafter"/>
</dbReference>
<evidence type="ECO:0000256" key="22">
    <source>
        <dbReference type="ARBA" id="ARBA00078285"/>
    </source>
</evidence>
<dbReference type="InterPro" id="IPR020845">
    <property type="entry name" value="AMP-binding_CS"/>
</dbReference>
<dbReference type="EMBL" id="JAVRBK010000002">
    <property type="protein sequence ID" value="KAK5647254.1"/>
    <property type="molecule type" value="Genomic_DNA"/>
</dbReference>
<keyword evidence="12" id="KW-0472">Membrane</keyword>
<evidence type="ECO:0000313" key="25">
    <source>
        <dbReference type="EMBL" id="KAK5647254.1"/>
    </source>
</evidence>
<comment type="subcellular location">
    <subcellularLocation>
        <location evidence="1">Cell membrane</location>
        <topology evidence="1">Multi-pass membrane protein</topology>
    </subcellularLocation>
    <subcellularLocation>
        <location evidence="18">Peroxisome membrane</location>
    </subcellularLocation>
</comment>
<dbReference type="GO" id="GO:0004467">
    <property type="term" value="F:long-chain fatty acid-CoA ligase activity"/>
    <property type="evidence" value="ECO:0007669"/>
    <property type="project" value="UniProtKB-EC"/>
</dbReference>
<dbReference type="InterPro" id="IPR000873">
    <property type="entry name" value="AMP-dep_synth/lig_dom"/>
</dbReference>
<evidence type="ECO:0000256" key="3">
    <source>
        <dbReference type="ARBA" id="ARBA00022448"/>
    </source>
</evidence>
<dbReference type="GO" id="GO:0005524">
    <property type="term" value="F:ATP binding"/>
    <property type="evidence" value="ECO:0007669"/>
    <property type="project" value="UniProtKB-KW"/>
</dbReference>
<evidence type="ECO:0000256" key="19">
    <source>
        <dbReference type="ARBA" id="ARBA00048666"/>
    </source>
</evidence>
<protein>
    <recommendedName>
        <fullName evidence="21">Very long-chain fatty acid transport protein</fullName>
        <ecNumber evidence="15">6.2.1.3</ecNumber>
    </recommendedName>
    <alternativeName>
        <fullName evidence="17">Long-chain-fatty-acid--CoA ligase</fullName>
    </alternativeName>
    <alternativeName>
        <fullName evidence="22">Very-long-chain acyl-CoA synthetase</fullName>
    </alternativeName>
</protein>
<dbReference type="InterPro" id="IPR042099">
    <property type="entry name" value="ANL_N_sf"/>
</dbReference>
<evidence type="ECO:0000256" key="18">
    <source>
        <dbReference type="ARBA" id="ARBA00046271"/>
    </source>
</evidence>
<comment type="catalytic activity">
    <reaction evidence="16">
        <text>a very long-chain fatty acid + ATP + CoA = a very long-chain fatty acyl-CoA + AMP + diphosphate</text>
        <dbReference type="Rhea" id="RHEA:54536"/>
        <dbReference type="ChEBI" id="CHEBI:30616"/>
        <dbReference type="ChEBI" id="CHEBI:33019"/>
        <dbReference type="ChEBI" id="CHEBI:57287"/>
        <dbReference type="ChEBI" id="CHEBI:58950"/>
        <dbReference type="ChEBI" id="CHEBI:138261"/>
        <dbReference type="ChEBI" id="CHEBI:456215"/>
    </reaction>
    <physiologicalReaction direction="left-to-right" evidence="16">
        <dbReference type="Rhea" id="RHEA:54537"/>
    </physiologicalReaction>
</comment>
<dbReference type="Gene3D" id="3.30.300.30">
    <property type="match status" value="2"/>
</dbReference>
<evidence type="ECO:0000256" key="5">
    <source>
        <dbReference type="ARBA" id="ARBA00022598"/>
    </source>
</evidence>
<evidence type="ECO:0000259" key="23">
    <source>
        <dbReference type="Pfam" id="PF00501"/>
    </source>
</evidence>
<dbReference type="AlphaFoldDB" id="A0AAN7VP10"/>
<evidence type="ECO:0000259" key="24">
    <source>
        <dbReference type="Pfam" id="PF13193"/>
    </source>
</evidence>
<comment type="caution">
    <text evidence="25">The sequence shown here is derived from an EMBL/GenBank/DDBJ whole genome shotgun (WGS) entry which is preliminary data.</text>
</comment>
<evidence type="ECO:0000256" key="15">
    <source>
        <dbReference type="ARBA" id="ARBA00026121"/>
    </source>
</evidence>
<keyword evidence="13" id="KW-0576">Peroxisome</keyword>
<keyword evidence="4" id="KW-1003">Cell membrane</keyword>
<keyword evidence="26" id="KW-1185">Reference proteome</keyword>
<keyword evidence="8" id="KW-0276">Fatty acid metabolism</keyword>
<feature type="domain" description="AMP-dependent synthetase/ligase" evidence="23">
    <location>
        <begin position="618"/>
        <end position="962"/>
    </location>
</feature>
<organism evidence="25 26">
    <name type="scientific">Pyrocoelia pectoralis</name>
    <dbReference type="NCBI Taxonomy" id="417401"/>
    <lineage>
        <taxon>Eukaryota</taxon>
        <taxon>Metazoa</taxon>
        <taxon>Ecdysozoa</taxon>
        <taxon>Arthropoda</taxon>
        <taxon>Hexapoda</taxon>
        <taxon>Insecta</taxon>
        <taxon>Pterygota</taxon>
        <taxon>Neoptera</taxon>
        <taxon>Endopterygota</taxon>
        <taxon>Coleoptera</taxon>
        <taxon>Polyphaga</taxon>
        <taxon>Elateriformia</taxon>
        <taxon>Elateroidea</taxon>
        <taxon>Lampyridae</taxon>
        <taxon>Lampyrinae</taxon>
        <taxon>Pyrocoelia</taxon>
    </lineage>
</organism>
<evidence type="ECO:0000256" key="20">
    <source>
        <dbReference type="ARBA" id="ARBA00060276"/>
    </source>
</evidence>
<dbReference type="FunFam" id="3.40.50.12780:FF:000019">
    <property type="entry name" value="Long-chain fatty acid transporter"/>
    <property type="match status" value="1"/>
</dbReference>
<evidence type="ECO:0000256" key="10">
    <source>
        <dbReference type="ARBA" id="ARBA00022989"/>
    </source>
</evidence>
<dbReference type="NCBIfam" id="NF006134">
    <property type="entry name" value="PRK08279.1"/>
    <property type="match status" value="1"/>
</dbReference>
<dbReference type="PROSITE" id="PS00455">
    <property type="entry name" value="AMP_BINDING"/>
    <property type="match status" value="2"/>
</dbReference>
<comment type="catalytic activity">
    <reaction evidence="19">
        <text>tetracosanoate + ATP + CoA = tetracosanoyl-CoA + AMP + diphosphate</text>
        <dbReference type="Rhea" id="RHEA:33639"/>
        <dbReference type="ChEBI" id="CHEBI:30616"/>
        <dbReference type="ChEBI" id="CHEBI:31014"/>
        <dbReference type="ChEBI" id="CHEBI:33019"/>
        <dbReference type="ChEBI" id="CHEBI:57287"/>
        <dbReference type="ChEBI" id="CHEBI:65052"/>
        <dbReference type="ChEBI" id="CHEBI:456215"/>
    </reaction>
    <physiologicalReaction direction="left-to-right" evidence="19">
        <dbReference type="Rhea" id="RHEA:33640"/>
    </physiologicalReaction>
</comment>
<keyword evidence="10" id="KW-1133">Transmembrane helix</keyword>
<proteinExistence type="inferred from homology"/>
<evidence type="ECO:0000256" key="12">
    <source>
        <dbReference type="ARBA" id="ARBA00023136"/>
    </source>
</evidence>
<evidence type="ECO:0000256" key="1">
    <source>
        <dbReference type="ARBA" id="ARBA00004651"/>
    </source>
</evidence>
<sequence>MYKFFCIFCKTYKRDFKCLLTLFRVLPIIKQIKTDNKPFYHYFEEIVKKYPQKAAFLYENERWSFTDMKVLSDKIAIYFEREGYQKGSSIALLLNNCPDYICIWLGLSQIGVITALINTNLANDSLIHSLKASNCAAVIFGSNFSEGITNYVKKRLNIKCYQYNRKMEAIACAADCIDLRYGIGLIRSGENLRNSYKIVASDPLIYIYTSGTTGLPKAAIFTHFKAAMYRSFAKAILPKLQDAIIYCPLPLFHGSGAIVGCGQALHWGSTVVLRKKFSASNYWTDCIKYNCNTAQYIGEMCRYIVRKYPKGNVEHPVQIMYGNGLKPHIWNQLLQKCNVKQIFEIYGASESNFGLINLDNTVGSVGFIPPYVQDSSIVQLVKYSEVSDGPLRNKNGFCIKSGVNEPGLAIARITQSNPKEPYRTFVGYTDPNETRTKILENVFENGDRYFNSGDLLMHDELGYYYFIDRLGDTFRWKGENVSTSEVEDIISKAVGLEDTVLYGVRIPGCEGRAGMMSVSVDHKSLDTDNLLQMFKKNLPSYAIPLFIRCTTSLPSTLTFKLQKYQYKKEGFNVKEIKDVIYFYNQNLGKIVSGFIKLKIKLWWWEKTETTVPKRFASIVKRHPNKTAFRFEDSSLTFSQVDEYSNQIAHYFKSQGLSKGDTVALLLENSHEYPCIWLGLSKIGVVAALINTNLMNEPLIHSINVSNCKAVIFGSHHSNAMKEIISKLSSLKLYQFHDKVSNEQDILGSCTDLRKVLVPVTTRELEDVHVSVKDPLVYIYTSGTTGLPKAAVISHIRFMFMSTAFNYMSKMRSEDIIYNPLPLYHSAGGMIGVGQSLLHGIPMAIRKKFSASNYWKDCAKYNCTVAQYVGEICRYILAASGKESVKHSVRAIFGNGLKPQIWTEFVNTFGIKEVYEFYGATEGISNIINLDNTPGCIGFMPRYAGRWYPMTLIKCNEETGEPIRNKEGFCIECETNQAGLIVSKINQKDPCQAFKGYADKRATEKKILQNVFKLGDAYFNSGDILERDEFGSYFFKDRTGDTFRWKGENVSTSEVEGIVSNILRLNDAVVYGVEIPNTEGRAGMVAVVDATNNLDLEALSDGLRKNLPAYAIPIFVRVLKEVPLTGTYKLKKIELQREAYDIEKISDQIYFYNSKLKKYEKLTKDLMNKIIDGSVTV</sequence>
<evidence type="ECO:0000256" key="9">
    <source>
        <dbReference type="ARBA" id="ARBA00022840"/>
    </source>
</evidence>
<reference evidence="25 26" key="1">
    <citation type="journal article" date="2024" name="Insects">
        <title>An Improved Chromosome-Level Genome Assembly of the Firefly Pyrocoelia pectoralis.</title>
        <authorList>
            <person name="Fu X."/>
            <person name="Meyer-Rochow V.B."/>
            <person name="Ballantyne L."/>
            <person name="Zhu X."/>
        </authorList>
    </citation>
    <scope>NUCLEOTIDE SEQUENCE [LARGE SCALE GENOMIC DNA]</scope>
    <source>
        <strain evidence="25">XCY_ONT2</strain>
    </source>
</reference>
<evidence type="ECO:0000313" key="26">
    <source>
        <dbReference type="Proteomes" id="UP001329430"/>
    </source>
</evidence>
<accession>A0AAN7VP10</accession>
<dbReference type="GO" id="GO:0044539">
    <property type="term" value="P:long-chain fatty acid import into cell"/>
    <property type="evidence" value="ECO:0007669"/>
    <property type="project" value="TreeGrafter"/>
</dbReference>
<evidence type="ECO:0000256" key="8">
    <source>
        <dbReference type="ARBA" id="ARBA00022832"/>
    </source>
</evidence>
<evidence type="ECO:0000256" key="2">
    <source>
        <dbReference type="ARBA" id="ARBA00006432"/>
    </source>
</evidence>
<keyword evidence="3" id="KW-0813">Transport</keyword>
<keyword evidence="11" id="KW-0445">Lipid transport</keyword>
<dbReference type="GO" id="GO:0005324">
    <property type="term" value="F:long-chain fatty acid transmembrane transporter activity"/>
    <property type="evidence" value="ECO:0007669"/>
    <property type="project" value="TreeGrafter"/>
</dbReference>
<dbReference type="SUPFAM" id="SSF56801">
    <property type="entry name" value="Acetyl-CoA synthetase-like"/>
    <property type="match status" value="2"/>
</dbReference>
<evidence type="ECO:0000256" key="11">
    <source>
        <dbReference type="ARBA" id="ARBA00023055"/>
    </source>
</evidence>
<evidence type="ECO:0000256" key="7">
    <source>
        <dbReference type="ARBA" id="ARBA00022741"/>
    </source>
</evidence>
<dbReference type="FunFam" id="3.30.300.30:FF:000002">
    <property type="entry name" value="Long-chain fatty acid transport protein 1"/>
    <property type="match status" value="1"/>
</dbReference>
<keyword evidence="8" id="KW-0443">Lipid metabolism</keyword>